<proteinExistence type="predicted"/>
<sequence>MLSLTHFGFRFNFLRVSSLSMIFMSHPTQPFLDLVTLACNPSEKTTLTGDYPPPD</sequence>
<accession>A0AAN4TLY6</accession>
<dbReference type="AlphaFoldDB" id="A0AAN4TLY6"/>
<comment type="caution">
    <text evidence="1">The sequence shown here is derived from an EMBL/GenBank/DDBJ whole genome shotgun (WGS) entry which is preliminary data.</text>
</comment>
<dbReference type="Proteomes" id="UP000248291">
    <property type="component" value="Unassembled WGS sequence"/>
</dbReference>
<evidence type="ECO:0000313" key="1">
    <source>
        <dbReference type="EMBL" id="GBH18393.1"/>
    </source>
</evidence>
<protein>
    <submittedName>
        <fullName evidence="1">Uncharacterized protein</fullName>
    </submittedName>
</protein>
<organism evidence="1 2">
    <name type="scientific">Pseudomonas syringae pv. actinidiae</name>
    <dbReference type="NCBI Taxonomy" id="103796"/>
    <lineage>
        <taxon>Bacteria</taxon>
        <taxon>Pseudomonadati</taxon>
        <taxon>Pseudomonadota</taxon>
        <taxon>Gammaproteobacteria</taxon>
        <taxon>Pseudomonadales</taxon>
        <taxon>Pseudomonadaceae</taxon>
        <taxon>Pseudomonas</taxon>
        <taxon>Pseudomonas syringae</taxon>
    </lineage>
</organism>
<gene>
    <name evidence="1" type="ORF">KPSA3_04377</name>
</gene>
<evidence type="ECO:0000313" key="2">
    <source>
        <dbReference type="Proteomes" id="UP000248291"/>
    </source>
</evidence>
<reference evidence="1 2" key="1">
    <citation type="submission" date="2018-04" db="EMBL/GenBank/DDBJ databases">
        <title>Draft genome sequence of Pseudomonas syringae pv. actinidiae biovar 3 strains isolated from kiwifruit in Kagawa prefecture.</title>
        <authorList>
            <person name="Tabuchi M."/>
            <person name="Saito M."/>
            <person name="Fujiwara S."/>
            <person name="Sasa N."/>
            <person name="Akimitsu K."/>
            <person name="Gomi K."/>
            <person name="Konishi-Sugita S."/>
            <person name="Hamano K."/>
            <person name="Kataoka I."/>
        </authorList>
    </citation>
    <scope>NUCLEOTIDE SEQUENCE [LARGE SCALE GENOMIC DNA]</scope>
    <source>
        <strain evidence="1 2">MAFF212211</strain>
    </source>
</reference>
<name>A0AAN4TLY6_PSESF</name>
<dbReference type="EMBL" id="BGKA01000155">
    <property type="protein sequence ID" value="GBH18393.1"/>
    <property type="molecule type" value="Genomic_DNA"/>
</dbReference>